<dbReference type="AlphaFoldDB" id="A0A9P5YQX3"/>
<evidence type="ECO:0008006" key="3">
    <source>
        <dbReference type="Google" id="ProtNLM"/>
    </source>
</evidence>
<dbReference type="OrthoDB" id="2269034at2759"/>
<dbReference type="Proteomes" id="UP000807469">
    <property type="component" value="Unassembled WGS sequence"/>
</dbReference>
<gene>
    <name evidence="1" type="ORF">BDN70DRAFT_412661</name>
</gene>
<evidence type="ECO:0000313" key="2">
    <source>
        <dbReference type="Proteomes" id="UP000807469"/>
    </source>
</evidence>
<organism evidence="1 2">
    <name type="scientific">Pholiota conissans</name>
    <dbReference type="NCBI Taxonomy" id="109636"/>
    <lineage>
        <taxon>Eukaryota</taxon>
        <taxon>Fungi</taxon>
        <taxon>Dikarya</taxon>
        <taxon>Basidiomycota</taxon>
        <taxon>Agaricomycotina</taxon>
        <taxon>Agaricomycetes</taxon>
        <taxon>Agaricomycetidae</taxon>
        <taxon>Agaricales</taxon>
        <taxon>Agaricineae</taxon>
        <taxon>Strophariaceae</taxon>
        <taxon>Pholiota</taxon>
    </lineage>
</organism>
<reference evidence="1" key="1">
    <citation type="submission" date="2020-11" db="EMBL/GenBank/DDBJ databases">
        <authorList>
            <consortium name="DOE Joint Genome Institute"/>
            <person name="Ahrendt S."/>
            <person name="Riley R."/>
            <person name="Andreopoulos W."/>
            <person name="Labutti K."/>
            <person name="Pangilinan J."/>
            <person name="Ruiz-Duenas F.J."/>
            <person name="Barrasa J.M."/>
            <person name="Sanchez-Garcia M."/>
            <person name="Camarero S."/>
            <person name="Miyauchi S."/>
            <person name="Serrano A."/>
            <person name="Linde D."/>
            <person name="Babiker R."/>
            <person name="Drula E."/>
            <person name="Ayuso-Fernandez I."/>
            <person name="Pacheco R."/>
            <person name="Padilla G."/>
            <person name="Ferreira P."/>
            <person name="Barriuso J."/>
            <person name="Kellner H."/>
            <person name="Castanera R."/>
            <person name="Alfaro M."/>
            <person name="Ramirez L."/>
            <person name="Pisabarro A.G."/>
            <person name="Kuo A."/>
            <person name="Tritt A."/>
            <person name="Lipzen A."/>
            <person name="He G."/>
            <person name="Yan M."/>
            <person name="Ng V."/>
            <person name="Cullen D."/>
            <person name="Martin F."/>
            <person name="Rosso M.-N."/>
            <person name="Henrissat B."/>
            <person name="Hibbett D."/>
            <person name="Martinez A.T."/>
            <person name="Grigoriev I.V."/>
        </authorList>
    </citation>
    <scope>NUCLEOTIDE SEQUENCE</scope>
    <source>
        <strain evidence="1">CIRM-BRFM 674</strain>
    </source>
</reference>
<sequence>MASRDSQVQFPSPSPCPISKVPYDVLRHIFTQCVSQHPVDRRREWWSSTKIPIVLSQVCFSWRLVTDTSPNLWCYLTHQITRCEEAFPVIDEPTWTILKSDAEFIL</sequence>
<keyword evidence="2" id="KW-1185">Reference proteome</keyword>
<dbReference type="EMBL" id="MU155470">
    <property type="protein sequence ID" value="KAF9473100.1"/>
    <property type="molecule type" value="Genomic_DNA"/>
</dbReference>
<evidence type="ECO:0000313" key="1">
    <source>
        <dbReference type="EMBL" id="KAF9473100.1"/>
    </source>
</evidence>
<name>A0A9P5YQX3_9AGAR</name>
<comment type="caution">
    <text evidence="1">The sequence shown here is derived from an EMBL/GenBank/DDBJ whole genome shotgun (WGS) entry which is preliminary data.</text>
</comment>
<proteinExistence type="predicted"/>
<accession>A0A9P5YQX3</accession>
<protein>
    <recommendedName>
        <fullName evidence="3">F-box domain-containing protein</fullName>
    </recommendedName>
</protein>